<accession>A0A369UJF3</accession>
<evidence type="ECO:0000313" key="1">
    <source>
        <dbReference type="EMBL" id="RDD80255.1"/>
    </source>
</evidence>
<proteinExistence type="predicted"/>
<name>A0A369UJF3_9GAMM</name>
<sequence length="90" mass="9872">MATADIVNGLPDGTDRRAAERVLRAIGESYGLKPEILRLDDPFSALGAIDSWSLGRGQEALEKWLKDNGVLHLKSPPRTIRDLITFVLSS</sequence>
<reference evidence="1 2" key="1">
    <citation type="submission" date="2018-07" db="EMBL/GenBank/DDBJ databases">
        <title>Dyella tabacisoli L4-6T, whole genome shotgun sequence.</title>
        <authorList>
            <person name="Zhou X.-K."/>
            <person name="Li W.-J."/>
            <person name="Duan Y.-Q."/>
        </authorList>
    </citation>
    <scope>NUCLEOTIDE SEQUENCE [LARGE SCALE GENOMIC DNA]</scope>
    <source>
        <strain evidence="1 2">L4-6</strain>
    </source>
</reference>
<evidence type="ECO:0000313" key="2">
    <source>
        <dbReference type="Proteomes" id="UP000253782"/>
    </source>
</evidence>
<gene>
    <name evidence="1" type="ORF">DVJ77_18290</name>
</gene>
<keyword evidence="2" id="KW-1185">Reference proteome</keyword>
<dbReference type="AlphaFoldDB" id="A0A369UJF3"/>
<organism evidence="1 2">
    <name type="scientific">Dyella tabacisoli</name>
    <dbReference type="NCBI Taxonomy" id="2282381"/>
    <lineage>
        <taxon>Bacteria</taxon>
        <taxon>Pseudomonadati</taxon>
        <taxon>Pseudomonadota</taxon>
        <taxon>Gammaproteobacteria</taxon>
        <taxon>Lysobacterales</taxon>
        <taxon>Rhodanobacteraceae</taxon>
        <taxon>Dyella</taxon>
    </lineage>
</organism>
<dbReference type="Proteomes" id="UP000253782">
    <property type="component" value="Unassembled WGS sequence"/>
</dbReference>
<comment type="caution">
    <text evidence="1">The sequence shown here is derived from an EMBL/GenBank/DDBJ whole genome shotgun (WGS) entry which is preliminary data.</text>
</comment>
<protein>
    <submittedName>
        <fullName evidence="1">Uncharacterized protein</fullName>
    </submittedName>
</protein>
<dbReference type="EMBL" id="QQAH01000019">
    <property type="protein sequence ID" value="RDD80255.1"/>
    <property type="molecule type" value="Genomic_DNA"/>
</dbReference>